<dbReference type="AlphaFoldDB" id="A0A9X3TZ25"/>
<evidence type="ECO:0000259" key="8">
    <source>
        <dbReference type="Pfam" id="PF12704"/>
    </source>
</evidence>
<protein>
    <submittedName>
        <fullName evidence="9">ABC transporter permease</fullName>
    </submittedName>
</protein>
<feature type="domain" description="ABC3 transporter permease C-terminal" evidence="7">
    <location>
        <begin position="305"/>
        <end position="423"/>
    </location>
</feature>
<dbReference type="GO" id="GO:0022857">
    <property type="term" value="F:transmembrane transporter activity"/>
    <property type="evidence" value="ECO:0007669"/>
    <property type="project" value="TreeGrafter"/>
</dbReference>
<dbReference type="Pfam" id="PF12704">
    <property type="entry name" value="MacB_PCD"/>
    <property type="match status" value="1"/>
</dbReference>
<accession>A0A9X3TZ25</accession>
<feature type="domain" description="MacB-like periplasmic core" evidence="8">
    <location>
        <begin position="64"/>
        <end position="271"/>
    </location>
</feature>
<feature type="transmembrane region" description="Helical" evidence="6">
    <location>
        <begin position="297"/>
        <end position="325"/>
    </location>
</feature>
<gene>
    <name evidence="9" type="ORF">NYP16_10425</name>
</gene>
<feature type="transmembrane region" description="Helical" evidence="6">
    <location>
        <begin position="345"/>
        <end position="372"/>
    </location>
</feature>
<dbReference type="GO" id="GO:0005886">
    <property type="term" value="C:plasma membrane"/>
    <property type="evidence" value="ECO:0007669"/>
    <property type="project" value="UniProtKB-SubCell"/>
</dbReference>
<keyword evidence="3 6" id="KW-0812">Transmembrane</keyword>
<reference evidence="9" key="2">
    <citation type="journal article" date="2023" name="Syst. Appl. Microbiol.">
        <title>Govania unica gen. nov., sp. nov., a rare biosphere bacterium that represents a novel family in the class Alphaproteobacteria.</title>
        <authorList>
            <person name="Vandamme P."/>
            <person name="Peeters C."/>
            <person name="Hettiarachchi A."/>
            <person name="Cnockaert M."/>
            <person name="Carlier A."/>
        </authorList>
    </citation>
    <scope>NUCLEOTIDE SEQUENCE</scope>
    <source>
        <strain evidence="9">LMG 31809</strain>
    </source>
</reference>
<sequence length="432" mass="45858">MNWQRIAIFALTFLGLILWVTMPLVILVAGAGFCVWLATTQNGRQTVALTRIGLSTLPERLGATMVIIVGIAGVVGVLIALLAMAEGFQATLRQAGEDDVAIVMRKGANAELSSSIDRSTVNVVRQAAGVLHDADDLPIASAEVVVVSNIPKRTTGSDANVELRGVGPEVWKLRPNARITAGRAFKPGLRELVVGQGALGQFSGLDIGSNLLLNNQLWTVVGSFTTGDAHESELWGDVESVAAAYRRTSFQAVSLRLTGPEAFAGLKERLESDPRIKVDVMTTRDYYSKQSQQMTKIIRAIGIGVAIIMAIGAMFGALNTMYAAVAARAREIAMMRALGFQNLPVVLSALLEAMLLALLGGALGALIAYVIFNNYSVSTLGGNFTQVVFQFRVTGGLMFGGLQWALAIGFLGGLFPALRAATVPVTVALREL</sequence>
<feature type="transmembrane region" description="Helical" evidence="6">
    <location>
        <begin position="61"/>
        <end position="84"/>
    </location>
</feature>
<evidence type="ECO:0000313" key="9">
    <source>
        <dbReference type="EMBL" id="MDA5194365.1"/>
    </source>
</evidence>
<dbReference type="Proteomes" id="UP001141619">
    <property type="component" value="Unassembled WGS sequence"/>
</dbReference>
<evidence type="ECO:0000256" key="4">
    <source>
        <dbReference type="ARBA" id="ARBA00022989"/>
    </source>
</evidence>
<reference evidence="9" key="1">
    <citation type="submission" date="2022-08" db="EMBL/GenBank/DDBJ databases">
        <authorList>
            <person name="Vandamme P."/>
            <person name="Hettiarachchi A."/>
            <person name="Peeters C."/>
            <person name="Cnockaert M."/>
            <person name="Carlier A."/>
        </authorList>
    </citation>
    <scope>NUCLEOTIDE SEQUENCE</scope>
    <source>
        <strain evidence="9">LMG 31809</strain>
    </source>
</reference>
<feature type="transmembrane region" description="Helical" evidence="6">
    <location>
        <begin position="7"/>
        <end position="38"/>
    </location>
</feature>
<keyword evidence="10" id="KW-1185">Reference proteome</keyword>
<evidence type="ECO:0000259" key="7">
    <source>
        <dbReference type="Pfam" id="PF02687"/>
    </source>
</evidence>
<dbReference type="PANTHER" id="PTHR30572:SF15">
    <property type="entry name" value="ABC TRANSPORTER PERMEASE"/>
    <property type="match status" value="1"/>
</dbReference>
<keyword evidence="5 6" id="KW-0472">Membrane</keyword>
<dbReference type="EMBL" id="JANWOI010000003">
    <property type="protein sequence ID" value="MDA5194365.1"/>
    <property type="molecule type" value="Genomic_DNA"/>
</dbReference>
<evidence type="ECO:0000256" key="3">
    <source>
        <dbReference type="ARBA" id="ARBA00022692"/>
    </source>
</evidence>
<dbReference type="RefSeq" id="WP_274944068.1">
    <property type="nucleotide sequence ID" value="NZ_JANWOI010000003.1"/>
</dbReference>
<comment type="subcellular location">
    <subcellularLocation>
        <location evidence="1">Cell membrane</location>
        <topology evidence="1">Multi-pass membrane protein</topology>
    </subcellularLocation>
</comment>
<evidence type="ECO:0000256" key="6">
    <source>
        <dbReference type="SAM" id="Phobius"/>
    </source>
</evidence>
<evidence type="ECO:0000256" key="1">
    <source>
        <dbReference type="ARBA" id="ARBA00004651"/>
    </source>
</evidence>
<evidence type="ECO:0000256" key="2">
    <source>
        <dbReference type="ARBA" id="ARBA00022475"/>
    </source>
</evidence>
<comment type="caution">
    <text evidence="9">The sequence shown here is derived from an EMBL/GenBank/DDBJ whole genome shotgun (WGS) entry which is preliminary data.</text>
</comment>
<feature type="transmembrane region" description="Helical" evidence="6">
    <location>
        <begin position="393"/>
        <end position="415"/>
    </location>
</feature>
<evidence type="ECO:0000256" key="5">
    <source>
        <dbReference type="ARBA" id="ARBA00023136"/>
    </source>
</evidence>
<keyword evidence="2" id="KW-1003">Cell membrane</keyword>
<organism evidence="9 10">
    <name type="scientific">Govanella unica</name>
    <dbReference type="NCBI Taxonomy" id="2975056"/>
    <lineage>
        <taxon>Bacteria</taxon>
        <taxon>Pseudomonadati</taxon>
        <taxon>Pseudomonadota</taxon>
        <taxon>Alphaproteobacteria</taxon>
        <taxon>Emcibacterales</taxon>
        <taxon>Govanellaceae</taxon>
        <taxon>Govanella</taxon>
    </lineage>
</organism>
<dbReference type="Pfam" id="PF02687">
    <property type="entry name" value="FtsX"/>
    <property type="match status" value="1"/>
</dbReference>
<dbReference type="PANTHER" id="PTHR30572">
    <property type="entry name" value="MEMBRANE COMPONENT OF TRANSPORTER-RELATED"/>
    <property type="match status" value="1"/>
</dbReference>
<dbReference type="InterPro" id="IPR050250">
    <property type="entry name" value="Macrolide_Exporter_MacB"/>
</dbReference>
<proteinExistence type="predicted"/>
<dbReference type="InterPro" id="IPR003838">
    <property type="entry name" value="ABC3_permease_C"/>
</dbReference>
<evidence type="ECO:0000313" key="10">
    <source>
        <dbReference type="Proteomes" id="UP001141619"/>
    </source>
</evidence>
<name>A0A9X3TZ25_9PROT</name>
<dbReference type="InterPro" id="IPR025857">
    <property type="entry name" value="MacB_PCD"/>
</dbReference>
<keyword evidence="4 6" id="KW-1133">Transmembrane helix</keyword>